<dbReference type="GO" id="GO:0005634">
    <property type="term" value="C:nucleus"/>
    <property type="evidence" value="ECO:0007669"/>
    <property type="project" value="TreeGrafter"/>
</dbReference>
<dbReference type="Gene3D" id="3.90.25.10">
    <property type="entry name" value="UDP-galactose 4-epimerase, domain 1"/>
    <property type="match status" value="1"/>
</dbReference>
<dbReference type="PANTHER" id="PTHR42748:SF11">
    <property type="entry name" value="NMRA-LIKE DOMAIN-CONTAINING PROTEIN"/>
    <property type="match status" value="1"/>
</dbReference>
<evidence type="ECO:0000259" key="3">
    <source>
        <dbReference type="Pfam" id="PF05368"/>
    </source>
</evidence>
<dbReference type="Proteomes" id="UP000289323">
    <property type="component" value="Unassembled WGS sequence"/>
</dbReference>
<sequence>MSQLLVVFGATGQQGGSVARFVAASPELSKRYRIRGVTRDPSKAAADALRAEGVEVVQADMDDEQSIRSALEGAHTVFAMTRTIYDDQSKEREVRQGKAIADAAVAAGAQYIIFSSECHAETVSGGKYPVGSYDSKAEVEDYIRTLPIKSAFFAPATFMQNLSGMMAPRPVGDGTYAIANFFAGTALFPWIDVVEDTGKFVGAILANPDKYSGQVLYAASCIHSLDEVAKLISERTGKTVKYTVMPEEKYRSYLPPAAADTIVNMFLYIQDFGYYGPETAERVKWSAEQALGKLTTLEDFISRAVKLA</sequence>
<protein>
    <submittedName>
        <fullName evidence="4">Ac923ad5-1546-4824-a5f6-e3128ba7ba58</fullName>
    </submittedName>
</protein>
<accession>A0A446BNS3</accession>
<dbReference type="CDD" id="cd05251">
    <property type="entry name" value="NmrA_like_SDR_a"/>
    <property type="match status" value="1"/>
</dbReference>
<dbReference type="AlphaFoldDB" id="A0A446BNS3"/>
<evidence type="ECO:0000256" key="2">
    <source>
        <dbReference type="ARBA" id="ARBA00022857"/>
    </source>
</evidence>
<dbReference type="InterPro" id="IPR051164">
    <property type="entry name" value="NmrA-like_oxidored"/>
</dbReference>
<dbReference type="Gene3D" id="3.40.50.720">
    <property type="entry name" value="NAD(P)-binding Rossmann-like Domain"/>
    <property type="match status" value="1"/>
</dbReference>
<name>A0A446BNS3_9PEZI</name>
<comment type="similarity">
    <text evidence="1">Belongs to the NmrA-type oxidoreductase family.</text>
</comment>
<dbReference type="Pfam" id="PF05368">
    <property type="entry name" value="NmrA"/>
    <property type="match status" value="1"/>
</dbReference>
<evidence type="ECO:0000313" key="5">
    <source>
        <dbReference type="Proteomes" id="UP000289323"/>
    </source>
</evidence>
<organism evidence="4 5">
    <name type="scientific">Thermothielavioides terrestris</name>
    <dbReference type="NCBI Taxonomy" id="2587410"/>
    <lineage>
        <taxon>Eukaryota</taxon>
        <taxon>Fungi</taxon>
        <taxon>Dikarya</taxon>
        <taxon>Ascomycota</taxon>
        <taxon>Pezizomycotina</taxon>
        <taxon>Sordariomycetes</taxon>
        <taxon>Sordariomycetidae</taxon>
        <taxon>Sordariales</taxon>
        <taxon>Chaetomiaceae</taxon>
        <taxon>Thermothielavioides</taxon>
    </lineage>
</organism>
<dbReference type="InterPro" id="IPR036291">
    <property type="entry name" value="NAD(P)-bd_dom_sf"/>
</dbReference>
<evidence type="ECO:0000313" key="4">
    <source>
        <dbReference type="EMBL" id="SPQ24145.1"/>
    </source>
</evidence>
<dbReference type="EMBL" id="OUUZ01000012">
    <property type="protein sequence ID" value="SPQ24145.1"/>
    <property type="molecule type" value="Genomic_DNA"/>
</dbReference>
<evidence type="ECO:0000256" key="1">
    <source>
        <dbReference type="ARBA" id="ARBA00006328"/>
    </source>
</evidence>
<keyword evidence="2" id="KW-0521">NADP</keyword>
<feature type="domain" description="NmrA-like" evidence="3">
    <location>
        <begin position="2"/>
        <end position="301"/>
    </location>
</feature>
<reference evidence="4 5" key="1">
    <citation type="submission" date="2018-04" db="EMBL/GenBank/DDBJ databases">
        <authorList>
            <person name="Huttner S."/>
            <person name="Dainat J."/>
        </authorList>
    </citation>
    <scope>NUCLEOTIDE SEQUENCE [LARGE SCALE GENOMIC DNA]</scope>
</reference>
<gene>
    <name evidence="4" type="ORF">TT172_LOCUS6564</name>
</gene>
<dbReference type="InterPro" id="IPR008030">
    <property type="entry name" value="NmrA-like"/>
</dbReference>
<dbReference type="SUPFAM" id="SSF51735">
    <property type="entry name" value="NAD(P)-binding Rossmann-fold domains"/>
    <property type="match status" value="1"/>
</dbReference>
<proteinExistence type="inferred from homology"/>
<dbReference type="PANTHER" id="PTHR42748">
    <property type="entry name" value="NITROGEN METABOLITE REPRESSION PROTEIN NMRA FAMILY MEMBER"/>
    <property type="match status" value="1"/>
</dbReference>